<dbReference type="InterPro" id="IPR050833">
    <property type="entry name" value="Poly_Biosynth_Transport"/>
</dbReference>
<dbReference type="GO" id="GO:0005886">
    <property type="term" value="C:plasma membrane"/>
    <property type="evidence" value="ECO:0007669"/>
    <property type="project" value="UniProtKB-SubCell"/>
</dbReference>
<dbReference type="KEGG" id="ptx:ABW99_12420"/>
<evidence type="ECO:0000256" key="6">
    <source>
        <dbReference type="SAM" id="Phobius"/>
    </source>
</evidence>
<feature type="transmembrane region" description="Helical" evidence="6">
    <location>
        <begin position="367"/>
        <end position="387"/>
    </location>
</feature>
<dbReference type="PANTHER" id="PTHR30250">
    <property type="entry name" value="PST FAMILY PREDICTED COLANIC ACID TRANSPORTER"/>
    <property type="match status" value="1"/>
</dbReference>
<feature type="transmembrane region" description="Helical" evidence="6">
    <location>
        <begin position="9"/>
        <end position="33"/>
    </location>
</feature>
<feature type="transmembrane region" description="Helical" evidence="6">
    <location>
        <begin position="393"/>
        <end position="410"/>
    </location>
</feature>
<feature type="transmembrane region" description="Helical" evidence="6">
    <location>
        <begin position="129"/>
        <end position="150"/>
    </location>
</feature>
<evidence type="ECO:0000256" key="1">
    <source>
        <dbReference type="ARBA" id="ARBA00004651"/>
    </source>
</evidence>
<protein>
    <submittedName>
        <fullName evidence="7">Polysaccharide biosynthesis protein</fullName>
    </submittedName>
</protein>
<feature type="transmembrane region" description="Helical" evidence="6">
    <location>
        <begin position="220"/>
        <end position="240"/>
    </location>
</feature>
<dbReference type="Proteomes" id="UP000036700">
    <property type="component" value="Chromosome"/>
</dbReference>
<dbReference type="EMBL" id="CP011568">
    <property type="protein sequence ID" value="AKJ68893.1"/>
    <property type="molecule type" value="Genomic_DNA"/>
</dbReference>
<dbReference type="AlphaFoldDB" id="A0A0G3EPD1"/>
<evidence type="ECO:0000256" key="3">
    <source>
        <dbReference type="ARBA" id="ARBA00022692"/>
    </source>
</evidence>
<dbReference type="PANTHER" id="PTHR30250:SF11">
    <property type="entry name" value="O-ANTIGEN TRANSPORTER-RELATED"/>
    <property type="match status" value="1"/>
</dbReference>
<accession>A0A0G3EPD1</accession>
<feature type="transmembrane region" description="Helical" evidence="6">
    <location>
        <begin position="446"/>
        <end position="466"/>
    </location>
</feature>
<evidence type="ECO:0000256" key="4">
    <source>
        <dbReference type="ARBA" id="ARBA00022989"/>
    </source>
</evidence>
<feature type="transmembrane region" description="Helical" evidence="6">
    <location>
        <begin position="185"/>
        <end position="208"/>
    </location>
</feature>
<feature type="transmembrane region" description="Helical" evidence="6">
    <location>
        <begin position="162"/>
        <end position="179"/>
    </location>
</feature>
<reference evidence="8" key="1">
    <citation type="submission" date="2015-06" db="EMBL/GenBank/DDBJ databases">
        <authorList>
            <person name="Lim Y.L."/>
            <person name="Ee R."/>
            <person name="Yong D."/>
            <person name="How K.Y."/>
            <person name="Yin W.F."/>
            <person name="Chan K.G."/>
        </authorList>
    </citation>
    <scope>NUCLEOTIDE SEQUENCE [LARGE SCALE GENOMIC DNA]</scope>
    <source>
        <strain evidence="8">DSM 25325</strain>
    </source>
</reference>
<keyword evidence="8" id="KW-1185">Reference proteome</keyword>
<gene>
    <name evidence="7" type="ORF">ABW99_12420</name>
</gene>
<name>A0A0G3EPD1_9BURK</name>
<evidence type="ECO:0000256" key="2">
    <source>
        <dbReference type="ARBA" id="ARBA00022475"/>
    </source>
</evidence>
<feature type="transmembrane region" description="Helical" evidence="6">
    <location>
        <begin position="340"/>
        <end position="360"/>
    </location>
</feature>
<keyword evidence="3 6" id="KW-0812">Transmembrane</keyword>
<dbReference type="OrthoDB" id="8766744at2"/>
<feature type="transmembrane region" description="Helical" evidence="6">
    <location>
        <begin position="302"/>
        <end position="328"/>
    </location>
</feature>
<keyword evidence="2" id="KW-1003">Cell membrane</keyword>
<comment type="subcellular location">
    <subcellularLocation>
        <location evidence="1">Cell membrane</location>
        <topology evidence="1">Multi-pass membrane protein</topology>
    </subcellularLocation>
</comment>
<evidence type="ECO:0000313" key="7">
    <source>
        <dbReference type="EMBL" id="AKJ68893.1"/>
    </source>
</evidence>
<sequence length="488" mass="52789">MDKAIFRNFAINFTGQILPTFVSLVTVPLYIHLLGVDRYGFVALTGVFVAYFGMLDLGMGIATENRVCRIHLGTSDTPIEGVFWSACWANLVTGIAGAVIMYFAGLLYVTHFSTVQPPLRGELIDSLPWLAGSIPVANVGAVFAGAISGAQRFAVLNMNQTIGTFIEQLLPLGAIWVLGAHLPVVIASIALVRLGTVVALGIASLRILHIRQVLPPVFRTNRALFGYGGWIMLTTGIAMIGDTLDTVMLGMTLGARFVTYYTVPQKLVTRLNLVALSLTRTLFPRLVACEREHADQIVRTSLTFLTTLFTPLAIVCIFAIGPFLSLWIGHDLSIVSSPVGRILIVAIWVSGQSNVLRVLIQAQKNPATLAHLGLIELPFFGALLWFATSNFGITGASIVVVIRGLIDYCILLRLSHMGARRLVPPMLTHFTFLVASVLLADALDSPALLGAAGLVILAANVGLSFYRLASLRIMAQTLFIRLNLRKNP</sequence>
<evidence type="ECO:0000256" key="5">
    <source>
        <dbReference type="ARBA" id="ARBA00023136"/>
    </source>
</evidence>
<keyword evidence="4 6" id="KW-1133">Transmembrane helix</keyword>
<feature type="transmembrane region" description="Helical" evidence="6">
    <location>
        <begin position="82"/>
        <end position="109"/>
    </location>
</feature>
<dbReference type="RefSeq" id="WP_047214790.1">
    <property type="nucleotide sequence ID" value="NZ_CP011568.3"/>
</dbReference>
<dbReference type="Pfam" id="PF13440">
    <property type="entry name" value="Polysacc_synt_3"/>
    <property type="match status" value="1"/>
</dbReference>
<keyword evidence="5 6" id="KW-0472">Membrane</keyword>
<evidence type="ECO:0000313" key="8">
    <source>
        <dbReference type="Proteomes" id="UP000036700"/>
    </source>
</evidence>
<feature type="transmembrane region" description="Helical" evidence="6">
    <location>
        <begin position="422"/>
        <end position="440"/>
    </location>
</feature>
<organism evidence="7 8">
    <name type="scientific">Pandoraea thiooxydans</name>
    <dbReference type="NCBI Taxonomy" id="445709"/>
    <lineage>
        <taxon>Bacteria</taxon>
        <taxon>Pseudomonadati</taxon>
        <taxon>Pseudomonadota</taxon>
        <taxon>Betaproteobacteria</taxon>
        <taxon>Burkholderiales</taxon>
        <taxon>Burkholderiaceae</taxon>
        <taxon>Pandoraea</taxon>
    </lineage>
</organism>
<feature type="transmembrane region" description="Helical" evidence="6">
    <location>
        <begin position="39"/>
        <end position="61"/>
    </location>
</feature>
<proteinExistence type="predicted"/>
<dbReference type="STRING" id="445709.ABW99_12420"/>
<dbReference type="PATRIC" id="fig|445709.3.peg.2640"/>